<sequence>MFAYIPQLFFPERGEQQRTVTAFINEAAATSRARELLEKCTESVSVTSLGSNFRFKLLMCNDVHSTLRYGTGRSEATGVSITELI</sequence>
<dbReference type="EMBL" id="UZAJ01013240">
    <property type="protein sequence ID" value="VDO66228.1"/>
    <property type="molecule type" value="Genomic_DNA"/>
</dbReference>
<evidence type="ECO:0000313" key="2">
    <source>
        <dbReference type="Proteomes" id="UP000267606"/>
    </source>
</evidence>
<evidence type="ECO:0000313" key="1">
    <source>
        <dbReference type="EMBL" id="VDO66228.1"/>
    </source>
</evidence>
<reference evidence="1 2" key="1">
    <citation type="submission" date="2018-11" db="EMBL/GenBank/DDBJ databases">
        <authorList>
            <consortium name="Pathogen Informatics"/>
        </authorList>
    </citation>
    <scope>NUCLEOTIDE SEQUENCE [LARGE SCALE GENOMIC DNA]</scope>
</reference>
<dbReference type="AlphaFoldDB" id="A0A3P8ANY4"/>
<proteinExistence type="predicted"/>
<name>A0A3P8ANY4_9BILA</name>
<gene>
    <name evidence="1" type="ORF">OFLC_LOCUS10149</name>
</gene>
<accession>A0A3P8ANY4</accession>
<organism evidence="1 2">
    <name type="scientific">Onchocerca flexuosa</name>
    <dbReference type="NCBI Taxonomy" id="387005"/>
    <lineage>
        <taxon>Eukaryota</taxon>
        <taxon>Metazoa</taxon>
        <taxon>Ecdysozoa</taxon>
        <taxon>Nematoda</taxon>
        <taxon>Chromadorea</taxon>
        <taxon>Rhabditida</taxon>
        <taxon>Spirurina</taxon>
        <taxon>Spiruromorpha</taxon>
        <taxon>Filarioidea</taxon>
        <taxon>Onchocercidae</taxon>
        <taxon>Onchocerca</taxon>
    </lineage>
</organism>
<keyword evidence="2" id="KW-1185">Reference proteome</keyword>
<protein>
    <submittedName>
        <fullName evidence="1">Uncharacterized protein</fullName>
    </submittedName>
</protein>
<dbReference type="Proteomes" id="UP000267606">
    <property type="component" value="Unassembled WGS sequence"/>
</dbReference>